<dbReference type="HOGENOM" id="CLU_057361_0_0_1"/>
<reference evidence="4" key="1">
    <citation type="submission" date="2011-10" db="EMBL/GenBank/DDBJ databases">
        <title>The Genome Sequence of Fusarium oxysporum HDV247.</title>
        <authorList>
            <consortium name="The Broad Institute Genome Sequencing Platform"/>
            <person name="Ma L.-J."/>
            <person name="Gale L.R."/>
            <person name="Schwartz D.C."/>
            <person name="Zhou S."/>
            <person name="Corby-Kistler H."/>
            <person name="Young S.K."/>
            <person name="Zeng Q."/>
            <person name="Gargeya S."/>
            <person name="Fitzgerald M."/>
            <person name="Haas B."/>
            <person name="Abouelleil A."/>
            <person name="Alvarado L."/>
            <person name="Arachchi H.M."/>
            <person name="Berlin A."/>
            <person name="Brown A."/>
            <person name="Chapman S.B."/>
            <person name="Chen Z."/>
            <person name="Dunbar C."/>
            <person name="Freedman E."/>
            <person name="Gearin G."/>
            <person name="Goldberg J."/>
            <person name="Griggs A."/>
            <person name="Gujja S."/>
            <person name="Heiman D."/>
            <person name="Howarth C."/>
            <person name="Larson L."/>
            <person name="Lui A."/>
            <person name="MacDonald P.J.P."/>
            <person name="Montmayeur A."/>
            <person name="Murphy C."/>
            <person name="Neiman D."/>
            <person name="Pearson M."/>
            <person name="Priest M."/>
            <person name="Roberts A."/>
            <person name="Saif S."/>
            <person name="Shea T."/>
            <person name="Shenoy N."/>
            <person name="Sisk P."/>
            <person name="Stolte C."/>
            <person name="Sykes S."/>
            <person name="Wortman J."/>
            <person name="Nusbaum C."/>
            <person name="Birren B."/>
        </authorList>
    </citation>
    <scope>NUCLEOTIDE SEQUENCE [LARGE SCALE GENOMIC DNA]</scope>
    <source>
        <strain evidence="4">HDV247</strain>
    </source>
</reference>
<reference evidence="4" key="2">
    <citation type="submission" date="2012-05" db="EMBL/GenBank/DDBJ databases">
        <title>Annotation of the Genome Sequence of Fusarium oxysporum HDV247.</title>
        <authorList>
            <consortium name="The Broad Institute Genomics Platform"/>
            <person name="Ma L.-J."/>
            <person name="Corby-Kistler H."/>
            <person name="Broz K."/>
            <person name="Gale L.R."/>
            <person name="Jonkers W."/>
            <person name="O'Donnell K."/>
            <person name="Ploetz R."/>
            <person name="Steinberg C."/>
            <person name="Schwartz D.C."/>
            <person name="VanEtten H."/>
            <person name="Zhou S."/>
            <person name="Young S.K."/>
            <person name="Zeng Q."/>
            <person name="Gargeya S."/>
            <person name="Fitzgerald M."/>
            <person name="Abouelleil A."/>
            <person name="Alvarado L."/>
            <person name="Chapman S.B."/>
            <person name="Gainer-Dewar J."/>
            <person name="Goldberg J."/>
            <person name="Griggs A."/>
            <person name="Gujja S."/>
            <person name="Hansen M."/>
            <person name="Howarth C."/>
            <person name="Imamovic A."/>
            <person name="Ireland A."/>
            <person name="Larimer J."/>
            <person name="McCowan C."/>
            <person name="Murphy C."/>
            <person name="Pearson M."/>
            <person name="Poon T.W."/>
            <person name="Priest M."/>
            <person name="Roberts A."/>
            <person name="Saif S."/>
            <person name="Shea T."/>
            <person name="Sykes S."/>
            <person name="Wortman J."/>
            <person name="Nusbaum C."/>
            <person name="Birren B."/>
        </authorList>
    </citation>
    <scope>NUCLEOTIDE SEQUENCE</scope>
    <source>
        <strain evidence="4">HDV247</strain>
    </source>
</reference>
<dbReference type="OrthoDB" id="5141958at2759"/>
<organism evidence="4">
    <name type="scientific">Fusarium oxysporum f. sp. pisi HDV247</name>
    <dbReference type="NCBI Taxonomy" id="1080344"/>
    <lineage>
        <taxon>Eukaryota</taxon>
        <taxon>Fungi</taxon>
        <taxon>Dikarya</taxon>
        <taxon>Ascomycota</taxon>
        <taxon>Pezizomycotina</taxon>
        <taxon>Sordariomycetes</taxon>
        <taxon>Hypocreomycetidae</taxon>
        <taxon>Hypocreales</taxon>
        <taxon>Nectriaceae</taxon>
        <taxon>Fusarium</taxon>
        <taxon>Fusarium oxysporum species complex</taxon>
    </lineage>
</organism>
<feature type="transmembrane region" description="Helical" evidence="2">
    <location>
        <begin position="268"/>
        <end position="290"/>
    </location>
</feature>
<feature type="transmembrane region" description="Helical" evidence="2">
    <location>
        <begin position="229"/>
        <end position="248"/>
    </location>
</feature>
<dbReference type="AlphaFoldDB" id="W9PJD4"/>
<feature type="chain" id="PRO_5004931356" evidence="3">
    <location>
        <begin position="30"/>
        <end position="402"/>
    </location>
</feature>
<name>W9PJD4_FUSOX</name>
<sequence length="402" mass="44118">MSSESQPTAEVTGPTAFWILASLASAAAAQPSGNRKKDNDLFGGNVDIVRSIPAVCLIDSIFDLFVLAGGISRFLSSHNSTQQTRRNSPKATGLVIRLALTIFTVLPQTIKVFSLQGVPATQICAFIFFFANITKLLVSICGWEPEGILQEKDDSTSIDVLLSSVLQAPFEFWIWFNISRQASFKLSTELENLCEWAAMVVTFSMVLQVVIWIAYLVARRRLDLSRSLYIVPMRGFYLVMVVLGLARQPSVRNPSQATIKPPPRWMDVFNYSSGLIICTAIVSIAIAKLLESIGTLLALLLSRDSSEDEQSGQSEVQSTSGEDTAEEQDETREQMFAGHPGAWLGRIGVAPDQLVVRCLTLNTTASTSITLTLFNLITTVFYYLVYFDGTGTENPSWTSVLG</sequence>
<evidence type="ECO:0000256" key="3">
    <source>
        <dbReference type="SAM" id="SignalP"/>
    </source>
</evidence>
<accession>W9PJD4</accession>
<keyword evidence="2" id="KW-0472">Membrane</keyword>
<dbReference type="EMBL" id="JH650972">
    <property type="protein sequence ID" value="EXA43141.1"/>
    <property type="molecule type" value="Genomic_DNA"/>
</dbReference>
<feature type="signal peptide" evidence="3">
    <location>
        <begin position="1"/>
        <end position="29"/>
    </location>
</feature>
<evidence type="ECO:0000313" key="4">
    <source>
        <dbReference type="EMBL" id="EXA43141.1"/>
    </source>
</evidence>
<protein>
    <submittedName>
        <fullName evidence="4">Uncharacterized protein</fullName>
    </submittedName>
</protein>
<gene>
    <name evidence="4" type="ORF">FOVG_08165</name>
</gene>
<feature type="region of interest" description="Disordered" evidence="1">
    <location>
        <begin position="308"/>
        <end position="331"/>
    </location>
</feature>
<keyword evidence="2" id="KW-0812">Transmembrane</keyword>
<keyword evidence="2" id="KW-1133">Transmembrane helix</keyword>
<dbReference type="Proteomes" id="UP000030751">
    <property type="component" value="Unassembled WGS sequence"/>
</dbReference>
<evidence type="ECO:0000256" key="1">
    <source>
        <dbReference type="SAM" id="MobiDB-lite"/>
    </source>
</evidence>
<evidence type="ECO:0000256" key="2">
    <source>
        <dbReference type="SAM" id="Phobius"/>
    </source>
</evidence>
<proteinExistence type="predicted"/>
<feature type="transmembrane region" description="Helical" evidence="2">
    <location>
        <begin position="196"/>
        <end position="217"/>
    </location>
</feature>
<keyword evidence="3" id="KW-0732">Signal</keyword>